<accession>A0A5J4RNL7</accession>
<name>A0A5J4RNL7_9ZZZZ</name>
<gene>
    <name evidence="1" type="ORF">EZS27_016732</name>
</gene>
<protein>
    <submittedName>
        <fullName evidence="1">Uncharacterized protein</fullName>
    </submittedName>
</protein>
<reference evidence="1" key="1">
    <citation type="submission" date="2019-03" db="EMBL/GenBank/DDBJ databases">
        <title>Single cell metagenomics reveals metabolic interactions within the superorganism composed of flagellate Streblomastix strix and complex community of Bacteroidetes bacteria on its surface.</title>
        <authorList>
            <person name="Treitli S.C."/>
            <person name="Kolisko M."/>
            <person name="Husnik F."/>
            <person name="Keeling P."/>
            <person name="Hampl V."/>
        </authorList>
    </citation>
    <scope>NUCLEOTIDE SEQUENCE</scope>
    <source>
        <strain evidence="1">STM</strain>
    </source>
</reference>
<organism evidence="1">
    <name type="scientific">termite gut metagenome</name>
    <dbReference type="NCBI Taxonomy" id="433724"/>
    <lineage>
        <taxon>unclassified sequences</taxon>
        <taxon>metagenomes</taxon>
        <taxon>organismal metagenomes</taxon>
    </lineage>
</organism>
<sequence length="96" mass="11078">MDYMTDIIKNTINKFPLGFTFTTSDFPAAAENPKQINKILNTFVAEGFLRRLSKGRFYKPQMSKFEELPPNTYQTVKDLIEKEGKIIGYLTGVRCF</sequence>
<dbReference type="AlphaFoldDB" id="A0A5J4RNL7"/>
<evidence type="ECO:0000313" key="1">
    <source>
        <dbReference type="EMBL" id="KAA6335005.1"/>
    </source>
</evidence>
<comment type="caution">
    <text evidence="1">The sequence shown here is derived from an EMBL/GenBank/DDBJ whole genome shotgun (WGS) entry which is preliminary data.</text>
</comment>
<proteinExistence type="predicted"/>
<dbReference type="EMBL" id="SNRY01000938">
    <property type="protein sequence ID" value="KAA6335005.1"/>
    <property type="molecule type" value="Genomic_DNA"/>
</dbReference>